<gene>
    <name evidence="7" type="ORF">COT91_00540</name>
</gene>
<dbReference type="Gene3D" id="3.30.300.160">
    <property type="entry name" value="Type II secretion system, protein E, N-terminal domain"/>
    <property type="match status" value="1"/>
</dbReference>
<keyword evidence="2" id="KW-0547">Nucleotide-binding</keyword>
<evidence type="ECO:0000313" key="8">
    <source>
        <dbReference type="Proteomes" id="UP000230557"/>
    </source>
</evidence>
<feature type="domain" description="Type II secretion system protein GspE N-terminal" evidence="6">
    <location>
        <begin position="71"/>
        <end position="149"/>
    </location>
</feature>
<evidence type="ECO:0000259" key="5">
    <source>
        <dbReference type="Pfam" id="PF00437"/>
    </source>
</evidence>
<dbReference type="FunFam" id="3.30.450.90:FF:000001">
    <property type="entry name" value="Type II secretion system ATPase GspE"/>
    <property type="match status" value="1"/>
</dbReference>
<organism evidence="7 8">
    <name type="scientific">Candidatus Doudnabacteria bacterium CG10_big_fil_rev_8_21_14_0_10_41_10</name>
    <dbReference type="NCBI Taxonomy" id="1974551"/>
    <lineage>
        <taxon>Bacteria</taxon>
        <taxon>Candidatus Doudnaibacteriota</taxon>
    </lineage>
</organism>
<protein>
    <recommendedName>
        <fullName evidence="9">AAA+ ATPase domain-containing protein</fullName>
    </recommendedName>
</protein>
<evidence type="ECO:0000313" key="7">
    <source>
        <dbReference type="EMBL" id="PIR97626.1"/>
    </source>
</evidence>
<dbReference type="FunFam" id="3.40.50.300:FF:000398">
    <property type="entry name" value="Type IV pilus assembly ATPase PilB"/>
    <property type="match status" value="1"/>
</dbReference>
<keyword evidence="3" id="KW-0067">ATP-binding</keyword>
<comment type="similarity">
    <text evidence="1">Belongs to the GSP E family.</text>
</comment>
<sequence>MMDPVKQQVINSSNAMFGFEEFLLHSGKIDNKKLSQLSIKSRGSGQYFIESLLQNKIINEEELTQLRAEYYRLPYIDLKNFKITKEMVATIPQSAIAMYKFVPFGFDGKVLKVAITDPADLTSLEALEFLAQKKHFIVEIYLSSITSFKNSISQNKDISLEVRTALEDIAKKEKEISARQQEQRIKTDKAAQLITEAPISKIVDVMIKHAIEARASDIHIEPSEHDLRVRYRVDGVLQSSLIIPKSVHPAIISRIKILSNLKIDETRLPQDGRFHMQFGKISVDFRVSTLPTVNGEKIVLRILDKTAGVPTLDDLGIWNRQKAKVEENLKKPHGMVLVTGPTGSGKSTTLSSVLSKLNKVGINIVTLEDPVEYFLEGVNQAQVKPEIGLTFASGLRSILRQDPNVVMVGEIRDSETAELAVHAALTGHLVFSTLHTNDAVGAVPRLVDMGVDNFLLVASLNLVLAQRLVRKLCPECKKKVPVLEDIKKDILEELKNVPKDEMKDVDLNNISLWRGEGCNACGSSGYKGRIGIFEALSMSKSIQALVADKEPVSKILDQALKEGMVTMKQDGYIKVLLGVTSLEEVLRVTKV</sequence>
<reference evidence="8" key="1">
    <citation type="submission" date="2017-09" db="EMBL/GenBank/DDBJ databases">
        <title>Depth-based differentiation of microbial function through sediment-hosted aquifers and enrichment of novel symbionts in the deep terrestrial subsurface.</title>
        <authorList>
            <person name="Probst A.J."/>
            <person name="Ladd B."/>
            <person name="Jarett J.K."/>
            <person name="Geller-Mcgrath D.E."/>
            <person name="Sieber C.M.K."/>
            <person name="Emerson J.B."/>
            <person name="Anantharaman K."/>
            <person name="Thomas B.C."/>
            <person name="Malmstrom R."/>
            <person name="Stieglmeier M."/>
            <person name="Klingl A."/>
            <person name="Woyke T."/>
            <person name="Ryan C.M."/>
            <person name="Banfield J.F."/>
        </authorList>
    </citation>
    <scope>NUCLEOTIDE SEQUENCE [LARGE SCALE GENOMIC DNA]</scope>
</reference>
<dbReference type="InterPro" id="IPR001482">
    <property type="entry name" value="T2SS/T4SS_dom"/>
</dbReference>
<dbReference type="SUPFAM" id="SSF52540">
    <property type="entry name" value="P-loop containing nucleoside triphosphate hydrolases"/>
    <property type="match status" value="1"/>
</dbReference>
<dbReference type="EMBL" id="PFAJ01000006">
    <property type="protein sequence ID" value="PIR97626.1"/>
    <property type="molecule type" value="Genomic_DNA"/>
</dbReference>
<evidence type="ECO:0000256" key="4">
    <source>
        <dbReference type="SAM" id="Coils"/>
    </source>
</evidence>
<keyword evidence="4" id="KW-0175">Coiled coil</keyword>
<feature type="coiled-coil region" evidence="4">
    <location>
        <begin position="155"/>
        <end position="182"/>
    </location>
</feature>
<dbReference type="Gene3D" id="3.30.450.90">
    <property type="match status" value="1"/>
</dbReference>
<accession>A0A2H0VEV6</accession>
<evidence type="ECO:0000256" key="2">
    <source>
        <dbReference type="ARBA" id="ARBA00022741"/>
    </source>
</evidence>
<evidence type="ECO:0000256" key="1">
    <source>
        <dbReference type="ARBA" id="ARBA00006611"/>
    </source>
</evidence>
<dbReference type="SUPFAM" id="SSF160246">
    <property type="entry name" value="EspE N-terminal domain-like"/>
    <property type="match status" value="1"/>
</dbReference>
<dbReference type="CDD" id="cd01129">
    <property type="entry name" value="PulE-GspE-like"/>
    <property type="match status" value="1"/>
</dbReference>
<evidence type="ECO:0000256" key="3">
    <source>
        <dbReference type="ARBA" id="ARBA00022840"/>
    </source>
</evidence>
<proteinExistence type="inferred from homology"/>
<dbReference type="Gene3D" id="3.40.50.300">
    <property type="entry name" value="P-loop containing nucleotide triphosphate hydrolases"/>
    <property type="match status" value="1"/>
</dbReference>
<dbReference type="AlphaFoldDB" id="A0A2H0VEV6"/>
<dbReference type="Pfam" id="PF00437">
    <property type="entry name" value="T2SSE"/>
    <property type="match status" value="1"/>
</dbReference>
<dbReference type="Pfam" id="PF05157">
    <property type="entry name" value="MshEN"/>
    <property type="match status" value="1"/>
</dbReference>
<evidence type="ECO:0000259" key="6">
    <source>
        <dbReference type="Pfam" id="PF05157"/>
    </source>
</evidence>
<feature type="domain" description="Bacterial type II secretion system protein E" evidence="5">
    <location>
        <begin position="196"/>
        <end position="587"/>
    </location>
</feature>
<comment type="caution">
    <text evidence="7">The sequence shown here is derived from an EMBL/GenBank/DDBJ whole genome shotgun (WGS) entry which is preliminary data.</text>
</comment>
<dbReference type="InterPro" id="IPR037257">
    <property type="entry name" value="T2SS_E_N_sf"/>
</dbReference>
<dbReference type="GO" id="GO:0005524">
    <property type="term" value="F:ATP binding"/>
    <property type="evidence" value="ECO:0007669"/>
    <property type="project" value="UniProtKB-KW"/>
</dbReference>
<name>A0A2H0VEV6_9BACT</name>
<dbReference type="PANTHER" id="PTHR30258">
    <property type="entry name" value="TYPE II SECRETION SYSTEM PROTEIN GSPE-RELATED"/>
    <property type="match status" value="1"/>
</dbReference>
<dbReference type="PANTHER" id="PTHR30258:SF1">
    <property type="entry name" value="PROTEIN TRANSPORT PROTEIN HOFB HOMOLOG"/>
    <property type="match status" value="1"/>
</dbReference>
<evidence type="ECO:0008006" key="9">
    <source>
        <dbReference type="Google" id="ProtNLM"/>
    </source>
</evidence>
<dbReference type="InterPro" id="IPR007831">
    <property type="entry name" value="T2SS_GspE_N"/>
</dbReference>
<dbReference type="GO" id="GO:0005886">
    <property type="term" value="C:plasma membrane"/>
    <property type="evidence" value="ECO:0007669"/>
    <property type="project" value="TreeGrafter"/>
</dbReference>
<dbReference type="InterPro" id="IPR027417">
    <property type="entry name" value="P-loop_NTPase"/>
</dbReference>
<dbReference type="Proteomes" id="UP000230557">
    <property type="component" value="Unassembled WGS sequence"/>
</dbReference>
<dbReference type="GO" id="GO:0016887">
    <property type="term" value="F:ATP hydrolysis activity"/>
    <property type="evidence" value="ECO:0007669"/>
    <property type="project" value="TreeGrafter"/>
</dbReference>